<evidence type="ECO:0000256" key="5">
    <source>
        <dbReference type="ARBA" id="ARBA00023015"/>
    </source>
</evidence>
<keyword evidence="13" id="KW-1185">Reference proteome</keyword>
<dbReference type="PROSITE" id="PS00718">
    <property type="entry name" value="SIGMA54_2"/>
    <property type="match status" value="1"/>
</dbReference>
<dbReference type="InterPro" id="IPR007634">
    <property type="entry name" value="RNA_pol_sigma_54_DNA-bd"/>
</dbReference>
<dbReference type="Gene3D" id="1.10.10.60">
    <property type="entry name" value="Homeodomain-like"/>
    <property type="match status" value="1"/>
</dbReference>
<dbReference type="PANTHER" id="PTHR32248">
    <property type="entry name" value="RNA POLYMERASE SIGMA-54 FACTOR"/>
    <property type="match status" value="1"/>
</dbReference>
<gene>
    <name evidence="12" type="ORF">SAMN02745216_02153</name>
</gene>
<dbReference type="InterPro" id="IPR007046">
    <property type="entry name" value="RNA_pol_sigma_54_core-bd"/>
</dbReference>
<dbReference type="Gene3D" id="1.10.10.1330">
    <property type="entry name" value="RNA polymerase sigma-54 factor, core-binding domain"/>
    <property type="match status" value="1"/>
</dbReference>
<accession>A0A1M6LQ98</accession>
<protein>
    <submittedName>
        <fullName evidence="12">RNA polymerase, sigma 54 subunit, RpoN/SigL</fullName>
    </submittedName>
</protein>
<dbReference type="GO" id="GO:0016779">
    <property type="term" value="F:nucleotidyltransferase activity"/>
    <property type="evidence" value="ECO:0007669"/>
    <property type="project" value="UniProtKB-KW"/>
</dbReference>
<organism evidence="12 13">
    <name type="scientific">Desulfatibacillum alkenivorans DSM 16219</name>
    <dbReference type="NCBI Taxonomy" id="1121393"/>
    <lineage>
        <taxon>Bacteria</taxon>
        <taxon>Pseudomonadati</taxon>
        <taxon>Thermodesulfobacteriota</taxon>
        <taxon>Desulfobacteria</taxon>
        <taxon>Desulfobacterales</taxon>
        <taxon>Desulfatibacillaceae</taxon>
        <taxon>Desulfatibacillum</taxon>
    </lineage>
</organism>
<dbReference type="NCBIfam" id="NF009118">
    <property type="entry name" value="PRK12469.1"/>
    <property type="match status" value="1"/>
</dbReference>
<dbReference type="InterPro" id="IPR000394">
    <property type="entry name" value="RNA_pol_sigma_54"/>
</dbReference>
<dbReference type="OrthoDB" id="9814402at2"/>
<evidence type="ECO:0000256" key="4">
    <source>
        <dbReference type="ARBA" id="ARBA00022695"/>
    </source>
</evidence>
<dbReference type="Proteomes" id="UP000183994">
    <property type="component" value="Unassembled WGS sequence"/>
</dbReference>
<dbReference type="AlphaFoldDB" id="A0A1M6LQ98"/>
<dbReference type="GO" id="GO:0001216">
    <property type="term" value="F:DNA-binding transcription activator activity"/>
    <property type="evidence" value="ECO:0007669"/>
    <property type="project" value="InterPro"/>
</dbReference>
<dbReference type="Pfam" id="PF04552">
    <property type="entry name" value="Sigma54_DBD"/>
    <property type="match status" value="1"/>
</dbReference>
<keyword evidence="2" id="KW-0240">DNA-directed RNA polymerase</keyword>
<name>A0A1M6LQ98_9BACT</name>
<dbReference type="Pfam" id="PF00309">
    <property type="entry name" value="Sigma54_AID"/>
    <property type="match status" value="1"/>
</dbReference>
<keyword evidence="7" id="KW-0238">DNA-binding</keyword>
<dbReference type="GO" id="GO:0000428">
    <property type="term" value="C:DNA-directed RNA polymerase complex"/>
    <property type="evidence" value="ECO:0007669"/>
    <property type="project" value="UniProtKB-KW"/>
</dbReference>
<sequence length="486" mass="55542">MALELRQQLRLAQQLIMTPQLQMAIKLLQLSHLELLDVIQQEMEQNAAIEEGDESGGADEDMGDNRRDDPMDLAAKEAAPPEEKEVVIEERTPDDVDWSNYMDEYSAPGPAVFESEEREAPKYESFIARKESLSEHLLWQLMLKFSDSKDQEIGEMIIGNLNKDGYLDATVEEIALTMGEEPELVEKVLEQMQTLDPVGVCARNLSECLMIQIRHLQLKDPVLEQIVCNYLNHLQNKNYKAIASALRITMDDVLAAVRVIMSLEPKPGRQFSDEEPHYIVPDIFVYKVGDNFEIVLNDDGLPKLHVSNFYKQALQKEANLPEETKNYVQGKLRSAAWLIRSIHQRQRTIYKVMESIVKFQRPFLEKGIAHLKPMVLRDVAEDIDMHESTISRVTTNKYAHTPQGIFELKYFFNSSINRVNGGAIASASVKERILQIIKSENPKKPYSDDKIASMLEDNNIQIARRTVAKYREMLGILPSSKRKKLA</sequence>
<evidence type="ECO:0000313" key="13">
    <source>
        <dbReference type="Proteomes" id="UP000183994"/>
    </source>
</evidence>
<proteinExistence type="inferred from homology"/>
<feature type="domain" description="RNA polymerase sigma factor 54 core-binding" evidence="11">
    <location>
        <begin position="123"/>
        <end position="310"/>
    </location>
</feature>
<evidence type="ECO:0000256" key="7">
    <source>
        <dbReference type="ARBA" id="ARBA00023125"/>
    </source>
</evidence>
<evidence type="ECO:0000313" key="12">
    <source>
        <dbReference type="EMBL" id="SHJ73376.1"/>
    </source>
</evidence>
<dbReference type="PROSITE" id="PS50044">
    <property type="entry name" value="SIGMA54_3"/>
    <property type="match status" value="1"/>
</dbReference>
<dbReference type="Pfam" id="PF04963">
    <property type="entry name" value="Sigma54_CBD"/>
    <property type="match status" value="1"/>
</dbReference>
<dbReference type="PROSITE" id="PS00717">
    <property type="entry name" value="SIGMA54_1"/>
    <property type="match status" value="1"/>
</dbReference>
<evidence type="ECO:0000256" key="9">
    <source>
        <dbReference type="SAM" id="MobiDB-lite"/>
    </source>
</evidence>
<dbReference type="GO" id="GO:0003677">
    <property type="term" value="F:DNA binding"/>
    <property type="evidence" value="ECO:0007669"/>
    <property type="project" value="UniProtKB-KW"/>
</dbReference>
<evidence type="ECO:0000256" key="2">
    <source>
        <dbReference type="ARBA" id="ARBA00022478"/>
    </source>
</evidence>
<evidence type="ECO:0000256" key="1">
    <source>
        <dbReference type="ARBA" id="ARBA00008798"/>
    </source>
</evidence>
<keyword evidence="4" id="KW-0548">Nucleotidyltransferase</keyword>
<evidence type="ECO:0000256" key="8">
    <source>
        <dbReference type="ARBA" id="ARBA00023163"/>
    </source>
</evidence>
<evidence type="ECO:0000256" key="3">
    <source>
        <dbReference type="ARBA" id="ARBA00022679"/>
    </source>
</evidence>
<reference evidence="13" key="1">
    <citation type="submission" date="2016-11" db="EMBL/GenBank/DDBJ databases">
        <authorList>
            <person name="Varghese N."/>
            <person name="Submissions S."/>
        </authorList>
    </citation>
    <scope>NUCLEOTIDE SEQUENCE [LARGE SCALE GENOMIC DNA]</scope>
    <source>
        <strain evidence="13">DSM 16219</strain>
    </source>
</reference>
<keyword evidence="6" id="KW-0731">Sigma factor</keyword>
<dbReference type="PANTHER" id="PTHR32248:SF4">
    <property type="entry name" value="RNA POLYMERASE SIGMA-54 FACTOR"/>
    <property type="match status" value="1"/>
</dbReference>
<comment type="similarity">
    <text evidence="1">Belongs to the sigma-54 factor family.</text>
</comment>
<dbReference type="RefSeq" id="WP_073475616.1">
    <property type="nucleotide sequence ID" value="NZ_FQZU01000011.1"/>
</dbReference>
<evidence type="ECO:0000256" key="6">
    <source>
        <dbReference type="ARBA" id="ARBA00023082"/>
    </source>
</evidence>
<keyword evidence="3" id="KW-0808">Transferase</keyword>
<dbReference type="GO" id="GO:0016987">
    <property type="term" value="F:sigma factor activity"/>
    <property type="evidence" value="ECO:0007669"/>
    <property type="project" value="UniProtKB-KW"/>
</dbReference>
<keyword evidence="8" id="KW-0804">Transcription</keyword>
<dbReference type="NCBIfam" id="TIGR02395">
    <property type="entry name" value="rpoN_sigma"/>
    <property type="match status" value="1"/>
</dbReference>
<dbReference type="EMBL" id="FQZU01000011">
    <property type="protein sequence ID" value="SHJ73376.1"/>
    <property type="molecule type" value="Genomic_DNA"/>
</dbReference>
<dbReference type="GO" id="GO:0006352">
    <property type="term" value="P:DNA-templated transcription initiation"/>
    <property type="evidence" value="ECO:0007669"/>
    <property type="project" value="InterPro"/>
</dbReference>
<dbReference type="PRINTS" id="PR00045">
    <property type="entry name" value="SIGMA54FCT"/>
</dbReference>
<dbReference type="STRING" id="1121393.SAMN02745216_02153"/>
<feature type="compositionally biased region" description="Acidic residues" evidence="9">
    <location>
        <begin position="50"/>
        <end position="62"/>
    </location>
</feature>
<feature type="region of interest" description="Disordered" evidence="9">
    <location>
        <begin position="49"/>
        <end position="82"/>
    </location>
</feature>
<dbReference type="PIRSF" id="PIRSF000774">
    <property type="entry name" value="RpoN"/>
    <property type="match status" value="1"/>
</dbReference>
<evidence type="ECO:0000259" key="11">
    <source>
        <dbReference type="Pfam" id="PF04963"/>
    </source>
</evidence>
<feature type="domain" description="RNA polymerase sigma factor 54 DNA-binding" evidence="10">
    <location>
        <begin position="326"/>
        <end position="484"/>
    </location>
</feature>
<dbReference type="InterPro" id="IPR038709">
    <property type="entry name" value="RpoN_core-bd_sf"/>
</dbReference>
<evidence type="ECO:0000259" key="10">
    <source>
        <dbReference type="Pfam" id="PF04552"/>
    </source>
</evidence>
<keyword evidence="5" id="KW-0805">Transcription regulation</keyword>